<dbReference type="AlphaFoldDB" id="X1R2X6"/>
<dbReference type="EMBL" id="BARV01034724">
    <property type="protein sequence ID" value="GAI49939.1"/>
    <property type="molecule type" value="Genomic_DNA"/>
</dbReference>
<evidence type="ECO:0000256" key="1">
    <source>
        <dbReference type="ARBA" id="ARBA00022603"/>
    </source>
</evidence>
<protein>
    <recommendedName>
        <fullName evidence="4">16S rRNA (Guanine(966)-N(2))-methyltransferase RsmD</fullName>
    </recommendedName>
</protein>
<accession>X1R2X6</accession>
<reference evidence="3" key="1">
    <citation type="journal article" date="2014" name="Front. Microbiol.">
        <title>High frequency of phylogenetically diverse reductive dehalogenase-homologous genes in deep subseafloor sedimentary metagenomes.</title>
        <authorList>
            <person name="Kawai M."/>
            <person name="Futagami T."/>
            <person name="Toyoda A."/>
            <person name="Takaki Y."/>
            <person name="Nishi S."/>
            <person name="Hori S."/>
            <person name="Arai W."/>
            <person name="Tsubouchi T."/>
            <person name="Morono Y."/>
            <person name="Uchiyama I."/>
            <person name="Ito T."/>
            <person name="Fujiyama A."/>
            <person name="Inagaki F."/>
            <person name="Takami H."/>
        </authorList>
    </citation>
    <scope>NUCLEOTIDE SEQUENCE</scope>
    <source>
        <strain evidence="3">Expedition CK06-06</strain>
    </source>
</reference>
<dbReference type="PANTHER" id="PTHR43542">
    <property type="entry name" value="METHYLTRANSFERASE"/>
    <property type="match status" value="1"/>
</dbReference>
<gene>
    <name evidence="3" type="ORF">S06H3_54311</name>
</gene>
<organism evidence="3">
    <name type="scientific">marine sediment metagenome</name>
    <dbReference type="NCBI Taxonomy" id="412755"/>
    <lineage>
        <taxon>unclassified sequences</taxon>
        <taxon>metagenomes</taxon>
        <taxon>ecological metagenomes</taxon>
    </lineage>
</organism>
<proteinExistence type="predicted"/>
<dbReference type="Pfam" id="PF03602">
    <property type="entry name" value="Cons_hypoth95"/>
    <property type="match status" value="1"/>
</dbReference>
<dbReference type="Gene3D" id="3.40.50.150">
    <property type="entry name" value="Vaccinia Virus protein VP39"/>
    <property type="match status" value="1"/>
</dbReference>
<dbReference type="GO" id="GO:0008168">
    <property type="term" value="F:methyltransferase activity"/>
    <property type="evidence" value="ECO:0007669"/>
    <property type="project" value="UniProtKB-KW"/>
</dbReference>
<dbReference type="PANTHER" id="PTHR43542:SF1">
    <property type="entry name" value="METHYLTRANSFERASE"/>
    <property type="match status" value="1"/>
</dbReference>
<keyword evidence="2" id="KW-0808">Transferase</keyword>
<dbReference type="InterPro" id="IPR029063">
    <property type="entry name" value="SAM-dependent_MTases_sf"/>
</dbReference>
<evidence type="ECO:0008006" key="4">
    <source>
        <dbReference type="Google" id="ProtNLM"/>
    </source>
</evidence>
<dbReference type="SUPFAM" id="SSF53335">
    <property type="entry name" value="S-adenosyl-L-methionine-dependent methyltransferases"/>
    <property type="match status" value="1"/>
</dbReference>
<comment type="caution">
    <text evidence="3">The sequence shown here is derived from an EMBL/GenBank/DDBJ whole genome shotgun (WGS) entry which is preliminary data.</text>
</comment>
<evidence type="ECO:0000313" key="3">
    <source>
        <dbReference type="EMBL" id="GAI49939.1"/>
    </source>
</evidence>
<dbReference type="GO" id="GO:0031167">
    <property type="term" value="P:rRNA methylation"/>
    <property type="evidence" value="ECO:0007669"/>
    <property type="project" value="InterPro"/>
</dbReference>
<dbReference type="CDD" id="cd02440">
    <property type="entry name" value="AdoMet_MTases"/>
    <property type="match status" value="1"/>
</dbReference>
<sequence length="182" mass="20089">MRIIAGTKKGMKLLSPPPLLRFAKPLGLLRKKQRGKQNGGGSRPILDRVKESVFSVLYKYDLPAKKIVADLFCGVGSLGLEALSRGADFVCFVENDQEIVTLLKKNIAKAGFVKESKVITANAFKTGAVLGSKKKAYDLFFIDPPYRLTDDVGEKSQLSALFNLLETQAVSMKREIIYYTVV</sequence>
<keyword evidence="1" id="KW-0489">Methyltransferase</keyword>
<name>X1R2X6_9ZZZZ</name>
<evidence type="ECO:0000256" key="2">
    <source>
        <dbReference type="ARBA" id="ARBA00022679"/>
    </source>
</evidence>
<dbReference type="InterPro" id="IPR004398">
    <property type="entry name" value="RNA_MeTrfase_RsmD"/>
</dbReference>